<name>A0A166RWU4_COLIC</name>
<dbReference type="STRING" id="1573173.A0A166RWU4"/>
<evidence type="ECO:0000256" key="1">
    <source>
        <dbReference type="SAM" id="MobiDB-lite"/>
    </source>
</evidence>
<feature type="region of interest" description="Disordered" evidence="1">
    <location>
        <begin position="1243"/>
        <end position="1274"/>
    </location>
</feature>
<gene>
    <name evidence="3" type="ORF">CI238_10753</name>
</gene>
<evidence type="ECO:0000259" key="2">
    <source>
        <dbReference type="Pfam" id="PF12770"/>
    </source>
</evidence>
<keyword evidence="4" id="KW-1185">Reference proteome</keyword>
<accession>A0A166RWU4</accession>
<comment type="caution">
    <text evidence="3">The sequence shown here is derived from an EMBL/GenBank/DDBJ whole genome shotgun (WGS) entry which is preliminary data.</text>
</comment>
<dbReference type="PANTHER" id="PTHR10098">
    <property type="entry name" value="RAPSYN-RELATED"/>
    <property type="match status" value="1"/>
</dbReference>
<evidence type="ECO:0000313" key="3">
    <source>
        <dbReference type="EMBL" id="KZL69878.1"/>
    </source>
</evidence>
<dbReference type="EMBL" id="LFIW01002472">
    <property type="protein sequence ID" value="KZL69878.1"/>
    <property type="molecule type" value="Genomic_DNA"/>
</dbReference>
<feature type="compositionally biased region" description="Low complexity" evidence="1">
    <location>
        <begin position="1243"/>
        <end position="1267"/>
    </location>
</feature>
<dbReference type="Proteomes" id="UP000076584">
    <property type="component" value="Unassembled WGS sequence"/>
</dbReference>
<sequence>MAQKPQILMYGGVLGSLPLPAQLSPSLETELKCRRLLNQGITLVLQGEPGEACLRLEQSSALAENKFYKFYAQAVAYSIHARWMQYKWSVSGAYISNVELDETRSFSAEISRLEENLHHARAIYDDNDLQKLTLLLQAQRRIVAARPNAPTSGHLQLSRNQGIRCASEALEDCRAHNVEHAQILALEIELASLCQSVGEREYFAIEIQSRAAILSCPVLHAHHELRLGDAIATPYGVPESWNMVLEQGTESNAQPRDEENDHFSAPSLDDMKAAALHYKKSLALYQQAQHTRGEAAIYLRLGYLSTLNRTSSPATTSNALYGEALEYIDRAKELYKAAGDVAGGFVATAHSCLCRLGMGQYPEDTASAKQIGLWGAARGSYSFSFGLGLFFAKYARRWLVTLGDYEKALAAHRLANAVFEGLGMKLSQAYGLTDQMSVHELLGDQSMIYIVAERALDLCQEIVVENREESPVSRMASNHAVHVLGKIFQRAIKRADPGLLSNVAVRLQAWHRPEEVMSVAQLQLQVTQLGEQFQNAVAEGNMDSVQDLLTRLQDIEIDPVRLQTQATYNLVDHFISTTDVLIPLYRGKEAVRAGQPDRAKLWWRETEAAITAHPGDNSEVYLADLSTFQGDFEAAALHAMAYRTLTLRGGENQDDGKGIQEMDAILRRKRWQDKVRVLNLFTRVRAYEEAAAIIRGIELEFGENWWALFEYPIWETLCSIGRAQSGLGNYENAWRYYEIAMDAFEDRRHALSVDELKVALAGDSVVQEVYFGAACTATQWHLSAPESSANPLSSSIQQAFVALERGKARSLLDLIEGTTSISEEGNEAGQQDWLAYKRQTTRLATLRGLLSRCYEADNLDRSTEGRLKSQIQEIEGHVREMERKLYADPTSLGTTIGTVLELPALCELLPSDTALLQYCYNGGKLVTWKITKSGITETFVRDILEISVEVMTVQYHRFCASRLSDARGLDVRLSEILLPFRSLEESNLIIVPYRALHQLPFHALPFGGHPLMRSKTISYAPSASILGHINLRRPIAEGDMSVLAVGNPSQMSYRSLLTGRVSQLSPLPSAEIEAKAIGERIAGAEVLTGPMATASKVAAVLGRYRVLHFATHGSISAESPMLSAIHLAGGSSVTVEDLMWQRLRADLVVLSACETGGGTATGGDDIVGFARALLAAGARTVVVSLWVVNDDATSYLMAKFYEHLAVEWAPAAALRAAQRAMRQATRRDLDTFLARLRLSKGPGSLSTLPPGGKTRDVSSVSLGDSSSGRGGIRPVSWRAQTDTYSHPKFWAPFIVIGSQR</sequence>
<proteinExistence type="predicted"/>
<protein>
    <submittedName>
        <fullName evidence="3">Tetratricopeptide repeat domain protein</fullName>
    </submittedName>
</protein>
<organism evidence="3 4">
    <name type="scientific">Colletotrichum incanum</name>
    <name type="common">Soybean anthracnose fungus</name>
    <dbReference type="NCBI Taxonomy" id="1573173"/>
    <lineage>
        <taxon>Eukaryota</taxon>
        <taxon>Fungi</taxon>
        <taxon>Dikarya</taxon>
        <taxon>Ascomycota</taxon>
        <taxon>Pezizomycotina</taxon>
        <taxon>Sordariomycetes</taxon>
        <taxon>Hypocreomycetidae</taxon>
        <taxon>Glomerellales</taxon>
        <taxon>Glomerellaceae</taxon>
        <taxon>Colletotrichum</taxon>
        <taxon>Colletotrichum spaethianum species complex</taxon>
    </lineage>
</organism>
<dbReference type="Gene3D" id="1.25.40.10">
    <property type="entry name" value="Tetratricopeptide repeat domain"/>
    <property type="match status" value="1"/>
</dbReference>
<dbReference type="InterPro" id="IPR024983">
    <property type="entry name" value="CHAT_dom"/>
</dbReference>
<dbReference type="Pfam" id="PF12770">
    <property type="entry name" value="CHAT"/>
    <property type="match status" value="1"/>
</dbReference>
<feature type="domain" description="CHAT" evidence="2">
    <location>
        <begin position="984"/>
        <end position="1298"/>
    </location>
</feature>
<reference evidence="3 4" key="1">
    <citation type="submission" date="2015-06" db="EMBL/GenBank/DDBJ databases">
        <title>Survival trade-offs in plant roots during colonization by closely related pathogenic and mutualistic fungi.</title>
        <authorList>
            <person name="Hacquard S."/>
            <person name="Kracher B."/>
            <person name="Hiruma K."/>
            <person name="Weinman A."/>
            <person name="Muench P."/>
            <person name="Garrido Oter R."/>
            <person name="Ver Loren van Themaat E."/>
            <person name="Dallerey J.-F."/>
            <person name="Damm U."/>
            <person name="Henrissat B."/>
            <person name="Lespinet O."/>
            <person name="Thon M."/>
            <person name="Kemen E."/>
            <person name="McHardy A.C."/>
            <person name="Schulze-Lefert P."/>
            <person name="O'Connell R.J."/>
        </authorList>
    </citation>
    <scope>NUCLEOTIDE SEQUENCE [LARGE SCALE GENOMIC DNA]</scope>
    <source>
        <strain evidence="3 4">MAFF 238704</strain>
    </source>
</reference>
<dbReference type="PANTHER" id="PTHR10098:SF108">
    <property type="entry name" value="TETRATRICOPEPTIDE REPEAT PROTEIN 28"/>
    <property type="match status" value="1"/>
</dbReference>
<evidence type="ECO:0000313" key="4">
    <source>
        <dbReference type="Proteomes" id="UP000076584"/>
    </source>
</evidence>
<dbReference type="InterPro" id="IPR011990">
    <property type="entry name" value="TPR-like_helical_dom_sf"/>
</dbReference>
<dbReference type="SUPFAM" id="SSF48452">
    <property type="entry name" value="TPR-like"/>
    <property type="match status" value="1"/>
</dbReference>